<dbReference type="GO" id="GO:0008239">
    <property type="term" value="F:dipeptidyl-peptidase activity"/>
    <property type="evidence" value="ECO:0007669"/>
    <property type="project" value="TreeGrafter"/>
</dbReference>
<feature type="domain" description="Peptidase S9 prolyl oligopeptidase catalytic" evidence="2">
    <location>
        <begin position="723"/>
        <end position="860"/>
    </location>
</feature>
<dbReference type="InterPro" id="IPR029058">
    <property type="entry name" value="AB_hydrolase_fold"/>
</dbReference>
<evidence type="ECO:0000259" key="2">
    <source>
        <dbReference type="Pfam" id="PF00326"/>
    </source>
</evidence>
<dbReference type="PANTHER" id="PTHR11731">
    <property type="entry name" value="PROTEASE FAMILY S9B,C DIPEPTIDYL-PEPTIDASE IV-RELATED"/>
    <property type="match status" value="1"/>
</dbReference>
<dbReference type="InterPro" id="IPR002469">
    <property type="entry name" value="Peptidase_S9B_N"/>
</dbReference>
<dbReference type="PANTHER" id="PTHR11731:SF193">
    <property type="entry name" value="DIPEPTIDYL PEPTIDASE 9"/>
    <property type="match status" value="1"/>
</dbReference>
<reference evidence="4" key="2">
    <citation type="submission" date="2020-09" db="EMBL/GenBank/DDBJ databases">
        <authorList>
            <person name="Sun Q."/>
            <person name="Sedlacek I."/>
        </authorList>
    </citation>
    <scope>NUCLEOTIDE SEQUENCE</scope>
    <source>
        <strain evidence="4">CCM 8606</strain>
    </source>
</reference>
<dbReference type="GO" id="GO:0008236">
    <property type="term" value="F:serine-type peptidase activity"/>
    <property type="evidence" value="ECO:0007669"/>
    <property type="project" value="InterPro"/>
</dbReference>
<organism evidence="4 5">
    <name type="scientific">Galliscardovia ingluviei</name>
    <dbReference type="NCBI Taxonomy" id="1769422"/>
    <lineage>
        <taxon>Bacteria</taxon>
        <taxon>Bacillati</taxon>
        <taxon>Actinomycetota</taxon>
        <taxon>Actinomycetes</taxon>
        <taxon>Bifidobacteriales</taxon>
        <taxon>Bifidobacteriaceae</taxon>
        <taxon>Galliscardovia</taxon>
    </lineage>
</organism>
<dbReference type="Pfam" id="PF07676">
    <property type="entry name" value="PD40"/>
    <property type="match status" value="1"/>
</dbReference>
<dbReference type="EMBL" id="BMDH01000002">
    <property type="protein sequence ID" value="GGI14585.1"/>
    <property type="molecule type" value="Genomic_DNA"/>
</dbReference>
<dbReference type="InterPro" id="IPR001375">
    <property type="entry name" value="Peptidase_S9_cat"/>
</dbReference>
<keyword evidence="5" id="KW-1185">Reference proteome</keyword>
<protein>
    <submittedName>
        <fullName evidence="4">Cytochrome c</fullName>
    </submittedName>
</protein>
<dbReference type="SUPFAM" id="SSF53474">
    <property type="entry name" value="alpha/beta-Hydrolases"/>
    <property type="match status" value="1"/>
</dbReference>
<feature type="region of interest" description="Disordered" evidence="1">
    <location>
        <begin position="1"/>
        <end position="29"/>
    </location>
</feature>
<dbReference type="Gene3D" id="2.140.10.30">
    <property type="entry name" value="Dipeptidylpeptidase IV, N-terminal domain"/>
    <property type="match status" value="1"/>
</dbReference>
<dbReference type="Pfam" id="PF00930">
    <property type="entry name" value="DPPIV_N"/>
    <property type="match status" value="1"/>
</dbReference>
<accession>A0A8J3EX19</accession>
<evidence type="ECO:0000256" key="1">
    <source>
        <dbReference type="SAM" id="MobiDB-lite"/>
    </source>
</evidence>
<comment type="caution">
    <text evidence="4">The sequence shown here is derived from an EMBL/GenBank/DDBJ whole genome shotgun (WGS) entry which is preliminary data.</text>
</comment>
<reference evidence="4" key="1">
    <citation type="journal article" date="2014" name="Int. J. Syst. Evol. Microbiol.">
        <title>Complete genome sequence of Corynebacterium casei LMG S-19264T (=DSM 44701T), isolated from a smear-ripened cheese.</title>
        <authorList>
            <consortium name="US DOE Joint Genome Institute (JGI-PGF)"/>
            <person name="Walter F."/>
            <person name="Albersmeier A."/>
            <person name="Kalinowski J."/>
            <person name="Ruckert C."/>
        </authorList>
    </citation>
    <scope>NUCLEOTIDE SEQUENCE</scope>
    <source>
        <strain evidence="4">CCM 8606</strain>
    </source>
</reference>
<sequence>MSSQSTQHVEHSRHAQSHMRGQHFAQSQHVEQEAIATYPIRKAQTMRFTLGAPRSATTIGDGTFAVFLRSSGAEDTQTALWASWFDANGEHHETLLADPHTLMQQVGERNKEDIPEQERARRERARESAAGIVSYSLSADGKRIAFVLDGNIWLTDLDTTQPEQSNTRLIQAEPVLPAPILMPTISPDGKLLAYSTGKSVVILELGRSTKTAGRGHTRRSNSKTQYADHIACMCATANAQNSVQVGLAEFAAGEEMDRYEGFWWAPDSQSLIIERTDESPEPVWWITDPAHPDQAPRATRYPRALTANADVQLYYVDLQQVNSQELVLEELPEIIWDRKAFEYMAALSWTRGQQPVIQVQNREQNITQILEVDLAGKRSESAENTAKGTGCDTTGAAANANQITTTVLEEQHQGPWMDLIHGVPALTESGVLVNAYVDMNADTVRLHANGTFISPAGWQILEVLQVSDKAVIARATRDSRGVAVVRFAMPQQVQSLPKRDTAKHDLARNSVSQHDGVIQYTESEQTAYAANASYTVLSQEQGVATATCASQGMVLTQRTMDSTRVSVTHTYKDYQPAMLTDNSAELGFEPNTHLVHLGEDKLCAAITLPSAGSKYAASKQLPVLLRPYGGPMHREVMFSLAMYADSQWWADQGFIVVSIDGHGTGARGPHWDYAIKDAFAEVTLADQVAGVKALGPALEQLRAELGGHRSGKSRHAAAVQIPQPDMGRVAIMGWSYGGYLSALAVLRASDVFRAACAGAPPTDWMLYDTHYTERYLGLDPAVYEDNSLINDARKLRSKLMLIHGFADDNVTVAHTLRLSQALLAAGKEHTVLPLTGITHMTNDPTVAQNLLLLQRDFLYDALA</sequence>
<dbReference type="GO" id="GO:0006508">
    <property type="term" value="P:proteolysis"/>
    <property type="evidence" value="ECO:0007669"/>
    <property type="project" value="InterPro"/>
</dbReference>
<dbReference type="Pfam" id="PF00326">
    <property type="entry name" value="Peptidase_S9"/>
    <property type="match status" value="2"/>
</dbReference>
<dbReference type="InterPro" id="IPR011659">
    <property type="entry name" value="WD40"/>
</dbReference>
<dbReference type="Gene3D" id="3.40.50.1820">
    <property type="entry name" value="alpha/beta hydrolase"/>
    <property type="match status" value="1"/>
</dbReference>
<dbReference type="SUPFAM" id="SSF82171">
    <property type="entry name" value="DPP6 N-terminal domain-like"/>
    <property type="match status" value="1"/>
</dbReference>
<evidence type="ECO:0000259" key="3">
    <source>
        <dbReference type="Pfam" id="PF00930"/>
    </source>
</evidence>
<dbReference type="AlphaFoldDB" id="A0A8J3EX19"/>
<dbReference type="Proteomes" id="UP000619536">
    <property type="component" value="Unassembled WGS sequence"/>
</dbReference>
<evidence type="ECO:0000313" key="4">
    <source>
        <dbReference type="EMBL" id="GGI14585.1"/>
    </source>
</evidence>
<proteinExistence type="predicted"/>
<dbReference type="InterPro" id="IPR050278">
    <property type="entry name" value="Serine_Prot_S9B/DPPIV"/>
</dbReference>
<gene>
    <name evidence="4" type="ORF">GCM10007377_11670</name>
</gene>
<feature type="domain" description="Peptidase S9 prolyl oligopeptidase catalytic" evidence="2">
    <location>
        <begin position="645"/>
        <end position="694"/>
    </location>
</feature>
<feature type="domain" description="Dipeptidylpeptidase IV N-terminal" evidence="3">
    <location>
        <begin position="236"/>
        <end position="381"/>
    </location>
</feature>
<name>A0A8J3EX19_9BIFI</name>
<evidence type="ECO:0000313" key="5">
    <source>
        <dbReference type="Proteomes" id="UP000619536"/>
    </source>
</evidence>